<accession>A0A3D8QTI6</accession>
<dbReference type="EMBL" id="PDLM01000012">
    <property type="protein sequence ID" value="RDW65133.1"/>
    <property type="molecule type" value="Genomic_DNA"/>
</dbReference>
<protein>
    <recommendedName>
        <fullName evidence="3">Heterokaryon incompatibility domain-containing protein</fullName>
    </recommendedName>
</protein>
<organism evidence="1 2">
    <name type="scientific">Coleophoma cylindrospora</name>
    <dbReference type="NCBI Taxonomy" id="1849047"/>
    <lineage>
        <taxon>Eukaryota</taxon>
        <taxon>Fungi</taxon>
        <taxon>Dikarya</taxon>
        <taxon>Ascomycota</taxon>
        <taxon>Pezizomycotina</taxon>
        <taxon>Leotiomycetes</taxon>
        <taxon>Helotiales</taxon>
        <taxon>Dermateaceae</taxon>
        <taxon>Coleophoma</taxon>
    </lineage>
</organism>
<evidence type="ECO:0000313" key="2">
    <source>
        <dbReference type="Proteomes" id="UP000256645"/>
    </source>
</evidence>
<dbReference type="OrthoDB" id="5372021at2759"/>
<gene>
    <name evidence="1" type="ORF">BP6252_10784</name>
</gene>
<dbReference type="STRING" id="1849047.A0A3D8QTI6"/>
<dbReference type="Proteomes" id="UP000256645">
    <property type="component" value="Unassembled WGS sequence"/>
</dbReference>
<evidence type="ECO:0000313" key="1">
    <source>
        <dbReference type="EMBL" id="RDW65133.1"/>
    </source>
</evidence>
<evidence type="ECO:0008006" key="3">
    <source>
        <dbReference type="Google" id="ProtNLM"/>
    </source>
</evidence>
<keyword evidence="2" id="KW-1185">Reference proteome</keyword>
<reference evidence="1 2" key="1">
    <citation type="journal article" date="2018" name="IMA Fungus">
        <title>IMA Genome-F 9: Draft genome sequence of Annulohypoxylon stygium, Aspergillus mulundensis, Berkeleyomyces basicola (syn. Thielaviopsis basicola), Ceratocystis smalleyi, two Cercospora beticola strains, Coleophoma cylindrospora, Fusarium fracticaudum, Phialophora cf. hyalina, and Morchella septimelata.</title>
        <authorList>
            <person name="Wingfield B.D."/>
            <person name="Bills G.F."/>
            <person name="Dong Y."/>
            <person name="Huang W."/>
            <person name="Nel W.J."/>
            <person name="Swalarsk-Parry B.S."/>
            <person name="Vaghefi N."/>
            <person name="Wilken P.M."/>
            <person name="An Z."/>
            <person name="de Beer Z.W."/>
            <person name="De Vos L."/>
            <person name="Chen L."/>
            <person name="Duong T.A."/>
            <person name="Gao Y."/>
            <person name="Hammerbacher A."/>
            <person name="Kikkert J.R."/>
            <person name="Li Y."/>
            <person name="Li H."/>
            <person name="Li K."/>
            <person name="Li Q."/>
            <person name="Liu X."/>
            <person name="Ma X."/>
            <person name="Naidoo K."/>
            <person name="Pethybridge S.J."/>
            <person name="Sun J."/>
            <person name="Steenkamp E.T."/>
            <person name="van der Nest M.A."/>
            <person name="van Wyk S."/>
            <person name="Wingfield M.J."/>
            <person name="Xiong C."/>
            <person name="Yue Q."/>
            <person name="Zhang X."/>
        </authorList>
    </citation>
    <scope>NUCLEOTIDE SEQUENCE [LARGE SCALE GENOMIC DNA]</scope>
    <source>
        <strain evidence="1 2">BP6252</strain>
    </source>
</reference>
<dbReference type="PANTHER" id="PTHR39596:SF2">
    <property type="entry name" value="HET DOMAIN PROTEIN (AFU_ORTHOLOGUE AFUA_1G17550)-RELATED"/>
    <property type="match status" value="1"/>
</dbReference>
<name>A0A3D8QTI6_9HELO</name>
<dbReference type="PANTHER" id="PTHR39596">
    <property type="match status" value="1"/>
</dbReference>
<dbReference type="AlphaFoldDB" id="A0A3D8QTI6"/>
<comment type="caution">
    <text evidence="1">The sequence shown here is derived from an EMBL/GenBank/DDBJ whole genome shotgun (WGS) entry which is preliminary data.</text>
</comment>
<sequence length="677" mass="74179">MSTSIEPLALFYNAPWLGFEHNGYPVAPLQQYRENRGIEMPRVFNREHLSILQSWLSFGLLEAVTEIKVAEKDLLDSVDGGWDRAESSSLSAKRSEVEKTLKHANKILSYLSESSAFAYPGVKDDNLPAIFCTLGCIGEALANARLCLYLDDDTLPAESFNWDFTVAIQGEVLLTNACKAGWCPSMVNYITAQGNLTAARYSFRLGPARRADDHSQCTVSSCKLTKINNTTYKPQHHVPECTCPYIKPALHGIILAIKSGVNPVIRLPTEQEKSSPLTVLRASEVPYIAVSHVWADGLGSHPETGLPTCQAWKAAAFASAFVDSGAFWLDSLCVPKAPEVRKQALKLMGAAYRDAECVVVLDKTIQTVSKAAPSKEIMSRILTSPWMRRLWTLQEAVLAKKIVFQLADGLFPLLSLDSLITSAAVLQADALTAGLSLEIHRLVKRHRTKALSLGDVARSLKWRSTNRAADEIPAIMSLLPVGFKAIIDASDHEQRMAMLLSDIRHVPRNIPFIDGPKLKLPGFHWAPATFMTVAEGANKGLGGGLQLTTSISEAEVTSKGLVADYLAYEFALSSFHNSERWTLIDIDSKSPYHISTLHETAVYRCNYLLFPGLTLPRGVGICLAVLADALPENGPNGPIICCTFVKRLVVNAQRPDVPLDRKIMSKGASCLARVRIS</sequence>
<proteinExistence type="predicted"/>